<comment type="caution">
    <text evidence="4">The sequence shown here is derived from an EMBL/GenBank/DDBJ whole genome shotgun (WGS) entry which is preliminary data.</text>
</comment>
<dbReference type="Proteomes" id="UP001287356">
    <property type="component" value="Unassembled WGS sequence"/>
</dbReference>
<keyword evidence="5" id="KW-1185">Reference proteome</keyword>
<evidence type="ECO:0000259" key="3">
    <source>
        <dbReference type="Pfam" id="PF06916"/>
    </source>
</evidence>
<proteinExistence type="predicted"/>
<gene>
    <name evidence="4" type="ORF">B0T24DRAFT_261680</name>
</gene>
<feature type="region of interest" description="Disordered" evidence="1">
    <location>
        <begin position="83"/>
        <end position="114"/>
    </location>
</feature>
<evidence type="ECO:0000256" key="2">
    <source>
        <dbReference type="SAM" id="Phobius"/>
    </source>
</evidence>
<dbReference type="InterPro" id="IPR009688">
    <property type="entry name" value="FAM210A/B-like_dom"/>
</dbReference>
<keyword evidence="2" id="KW-0812">Transmembrane</keyword>
<dbReference type="PANTHER" id="PTHR21377:SF0">
    <property type="entry name" value="PROTEIN FAM210B, MITOCHONDRIAL"/>
    <property type="match status" value="1"/>
</dbReference>
<evidence type="ECO:0000256" key="1">
    <source>
        <dbReference type="SAM" id="MobiDB-lite"/>
    </source>
</evidence>
<reference evidence="4" key="2">
    <citation type="submission" date="2023-06" db="EMBL/GenBank/DDBJ databases">
        <authorList>
            <consortium name="Lawrence Berkeley National Laboratory"/>
            <person name="Haridas S."/>
            <person name="Hensen N."/>
            <person name="Bonometti L."/>
            <person name="Westerberg I."/>
            <person name="Brannstrom I.O."/>
            <person name="Guillou S."/>
            <person name="Cros-Aarteil S."/>
            <person name="Calhoun S."/>
            <person name="Kuo A."/>
            <person name="Mondo S."/>
            <person name="Pangilinan J."/>
            <person name="Riley R."/>
            <person name="Labutti K."/>
            <person name="Andreopoulos B."/>
            <person name="Lipzen A."/>
            <person name="Chen C."/>
            <person name="Yanf M."/>
            <person name="Daum C."/>
            <person name="Ng V."/>
            <person name="Clum A."/>
            <person name="Steindorff A."/>
            <person name="Ohm R."/>
            <person name="Martin F."/>
            <person name="Silar P."/>
            <person name="Natvig D."/>
            <person name="Lalanne C."/>
            <person name="Gautier V."/>
            <person name="Ament-Velasquez S.L."/>
            <person name="Kruys A."/>
            <person name="Hutchinson M.I."/>
            <person name="Powell A.J."/>
            <person name="Barry K."/>
            <person name="Miller A.N."/>
            <person name="Grigoriev I.V."/>
            <person name="Debuchy R."/>
            <person name="Gladieux P."/>
            <person name="Thoren M.H."/>
            <person name="Johannesson H."/>
        </authorList>
    </citation>
    <scope>NUCLEOTIDE SEQUENCE</scope>
    <source>
        <strain evidence="4">CBS 958.72</strain>
    </source>
</reference>
<keyword evidence="2" id="KW-0472">Membrane</keyword>
<dbReference type="GO" id="GO:0005739">
    <property type="term" value="C:mitochondrion"/>
    <property type="evidence" value="ECO:0007669"/>
    <property type="project" value="TreeGrafter"/>
</dbReference>
<dbReference type="Pfam" id="PF06916">
    <property type="entry name" value="FAM210A-B_dom"/>
    <property type="match status" value="1"/>
</dbReference>
<accession>A0AAE0KC60</accession>
<keyword evidence="2" id="KW-1133">Transmembrane helix</keyword>
<dbReference type="PANTHER" id="PTHR21377">
    <property type="entry name" value="PROTEIN FAM210B, MITOCHONDRIAL"/>
    <property type="match status" value="1"/>
</dbReference>
<sequence>MLRTAAGALDAVLGGSSLSKRIARDAVGKQLWARRLSTKPAPLPWHQSVRLSQLWPRKPLAGNVKGTSKAGPLQTHFFSSARRPFHSSRARRSEGSSSSSTNGKTGGKAAEPERLGFTARMRKLSREYGWAAVGVYAGLTVLDFPFCFLLVRTVGTDRIAQAEHVVVSWAEKVIPEGVKTFWREYREALRENRVRNGGEELAVEGYGVKEAEERSKQEGASLATQLALAYAIHKSFIFIRVPLTAAITPKVVKVLRSWGWQIGKRRGAKR</sequence>
<dbReference type="EMBL" id="JAULSN010000004">
    <property type="protein sequence ID" value="KAK3373462.1"/>
    <property type="molecule type" value="Genomic_DNA"/>
</dbReference>
<protein>
    <recommendedName>
        <fullName evidence="3">DUF1279 domain-containing protein</fullName>
    </recommendedName>
</protein>
<evidence type="ECO:0000313" key="5">
    <source>
        <dbReference type="Proteomes" id="UP001287356"/>
    </source>
</evidence>
<name>A0AAE0KC60_9PEZI</name>
<dbReference type="InterPro" id="IPR045866">
    <property type="entry name" value="FAM210A/B-like"/>
</dbReference>
<dbReference type="AlphaFoldDB" id="A0AAE0KC60"/>
<reference evidence="4" key="1">
    <citation type="journal article" date="2023" name="Mol. Phylogenet. Evol.">
        <title>Genome-scale phylogeny and comparative genomics of the fungal order Sordariales.</title>
        <authorList>
            <person name="Hensen N."/>
            <person name="Bonometti L."/>
            <person name="Westerberg I."/>
            <person name="Brannstrom I.O."/>
            <person name="Guillou S."/>
            <person name="Cros-Aarteil S."/>
            <person name="Calhoun S."/>
            <person name="Haridas S."/>
            <person name="Kuo A."/>
            <person name="Mondo S."/>
            <person name="Pangilinan J."/>
            <person name="Riley R."/>
            <person name="LaButti K."/>
            <person name="Andreopoulos B."/>
            <person name="Lipzen A."/>
            <person name="Chen C."/>
            <person name="Yan M."/>
            <person name="Daum C."/>
            <person name="Ng V."/>
            <person name="Clum A."/>
            <person name="Steindorff A."/>
            <person name="Ohm R.A."/>
            <person name="Martin F."/>
            <person name="Silar P."/>
            <person name="Natvig D.O."/>
            <person name="Lalanne C."/>
            <person name="Gautier V."/>
            <person name="Ament-Velasquez S.L."/>
            <person name="Kruys A."/>
            <person name="Hutchinson M.I."/>
            <person name="Powell A.J."/>
            <person name="Barry K."/>
            <person name="Miller A.N."/>
            <person name="Grigoriev I.V."/>
            <person name="Debuchy R."/>
            <person name="Gladieux P."/>
            <person name="Hiltunen Thoren M."/>
            <person name="Johannesson H."/>
        </authorList>
    </citation>
    <scope>NUCLEOTIDE SEQUENCE</scope>
    <source>
        <strain evidence="4">CBS 958.72</strain>
    </source>
</reference>
<feature type="transmembrane region" description="Helical" evidence="2">
    <location>
        <begin position="128"/>
        <end position="151"/>
    </location>
</feature>
<organism evidence="4 5">
    <name type="scientific">Lasiosphaeria ovina</name>
    <dbReference type="NCBI Taxonomy" id="92902"/>
    <lineage>
        <taxon>Eukaryota</taxon>
        <taxon>Fungi</taxon>
        <taxon>Dikarya</taxon>
        <taxon>Ascomycota</taxon>
        <taxon>Pezizomycotina</taxon>
        <taxon>Sordariomycetes</taxon>
        <taxon>Sordariomycetidae</taxon>
        <taxon>Sordariales</taxon>
        <taxon>Lasiosphaeriaceae</taxon>
        <taxon>Lasiosphaeria</taxon>
    </lineage>
</organism>
<feature type="domain" description="DUF1279" evidence="3">
    <location>
        <begin position="120"/>
        <end position="249"/>
    </location>
</feature>
<evidence type="ECO:0000313" key="4">
    <source>
        <dbReference type="EMBL" id="KAK3373462.1"/>
    </source>
</evidence>